<dbReference type="CDD" id="cd00067">
    <property type="entry name" value="GAL4"/>
    <property type="match status" value="1"/>
</dbReference>
<evidence type="ECO:0000256" key="1">
    <source>
        <dbReference type="ARBA" id="ARBA00022723"/>
    </source>
</evidence>
<feature type="region of interest" description="Disordered" evidence="7">
    <location>
        <begin position="54"/>
        <end position="76"/>
    </location>
</feature>
<feature type="compositionally biased region" description="Polar residues" evidence="7">
    <location>
        <begin position="687"/>
        <end position="713"/>
    </location>
</feature>
<evidence type="ECO:0000256" key="4">
    <source>
        <dbReference type="ARBA" id="ARBA00023125"/>
    </source>
</evidence>
<dbReference type="Pfam" id="PF04082">
    <property type="entry name" value="Fungal_trans"/>
    <property type="match status" value="1"/>
</dbReference>
<dbReference type="PANTHER" id="PTHR31944">
    <property type="entry name" value="HEME-RESPONSIVE ZINC FINGER TRANSCRIPTION FACTOR HAP1"/>
    <property type="match status" value="1"/>
</dbReference>
<dbReference type="GO" id="GO:0008270">
    <property type="term" value="F:zinc ion binding"/>
    <property type="evidence" value="ECO:0007669"/>
    <property type="project" value="InterPro"/>
</dbReference>
<gene>
    <name evidence="9" type="ORF">BU16DRAFT_135299</name>
</gene>
<keyword evidence="10" id="KW-1185">Reference proteome</keyword>
<evidence type="ECO:0000256" key="7">
    <source>
        <dbReference type="SAM" id="MobiDB-lite"/>
    </source>
</evidence>
<evidence type="ECO:0000256" key="2">
    <source>
        <dbReference type="ARBA" id="ARBA00022833"/>
    </source>
</evidence>
<reference evidence="9" key="1">
    <citation type="journal article" date="2020" name="Stud. Mycol.">
        <title>101 Dothideomycetes genomes: a test case for predicting lifestyles and emergence of pathogens.</title>
        <authorList>
            <person name="Haridas S."/>
            <person name="Albert R."/>
            <person name="Binder M."/>
            <person name="Bloem J."/>
            <person name="Labutti K."/>
            <person name="Salamov A."/>
            <person name="Andreopoulos B."/>
            <person name="Baker S."/>
            <person name="Barry K."/>
            <person name="Bills G."/>
            <person name="Bluhm B."/>
            <person name="Cannon C."/>
            <person name="Castanera R."/>
            <person name="Culley D."/>
            <person name="Daum C."/>
            <person name="Ezra D."/>
            <person name="Gonzalez J."/>
            <person name="Henrissat B."/>
            <person name="Kuo A."/>
            <person name="Liang C."/>
            <person name="Lipzen A."/>
            <person name="Lutzoni F."/>
            <person name="Magnuson J."/>
            <person name="Mondo S."/>
            <person name="Nolan M."/>
            <person name="Ohm R."/>
            <person name="Pangilinan J."/>
            <person name="Park H.-J."/>
            <person name="Ramirez L."/>
            <person name="Alfaro M."/>
            <person name="Sun H."/>
            <person name="Tritt A."/>
            <person name="Yoshinaga Y."/>
            <person name="Zwiers L.-H."/>
            <person name="Turgeon B."/>
            <person name="Goodwin S."/>
            <person name="Spatafora J."/>
            <person name="Crous P."/>
            <person name="Grigoriev I."/>
        </authorList>
    </citation>
    <scope>NUCLEOTIDE SEQUENCE</scope>
    <source>
        <strain evidence="9">CBS 269.34</strain>
    </source>
</reference>
<evidence type="ECO:0000313" key="10">
    <source>
        <dbReference type="Proteomes" id="UP000799750"/>
    </source>
</evidence>
<keyword evidence="2" id="KW-0862">Zinc</keyword>
<evidence type="ECO:0000256" key="5">
    <source>
        <dbReference type="ARBA" id="ARBA00023163"/>
    </source>
</evidence>
<keyword evidence="3" id="KW-0805">Transcription regulation</keyword>
<feature type="domain" description="Zn(2)-C6 fungal-type" evidence="8">
    <location>
        <begin position="15"/>
        <end position="46"/>
    </location>
</feature>
<dbReference type="GO" id="GO:0006351">
    <property type="term" value="P:DNA-templated transcription"/>
    <property type="evidence" value="ECO:0007669"/>
    <property type="project" value="InterPro"/>
</dbReference>
<feature type="compositionally biased region" description="Polar residues" evidence="7">
    <location>
        <begin position="98"/>
        <end position="118"/>
    </location>
</feature>
<dbReference type="AlphaFoldDB" id="A0A6A6QFJ1"/>
<keyword evidence="6" id="KW-0539">Nucleus</keyword>
<dbReference type="Pfam" id="PF00172">
    <property type="entry name" value="Zn_clus"/>
    <property type="match status" value="1"/>
</dbReference>
<dbReference type="SUPFAM" id="SSF57701">
    <property type="entry name" value="Zn2/Cys6 DNA-binding domain"/>
    <property type="match status" value="1"/>
</dbReference>
<dbReference type="GO" id="GO:0000978">
    <property type="term" value="F:RNA polymerase II cis-regulatory region sequence-specific DNA binding"/>
    <property type="evidence" value="ECO:0007669"/>
    <property type="project" value="TreeGrafter"/>
</dbReference>
<dbReference type="PANTHER" id="PTHR31944:SF131">
    <property type="entry name" value="HEME-RESPONSIVE ZINC FINGER TRANSCRIPTION FACTOR HAP1"/>
    <property type="match status" value="1"/>
</dbReference>
<keyword evidence="4" id="KW-0238">DNA-binding</keyword>
<dbReference type="SMART" id="SM00066">
    <property type="entry name" value="GAL4"/>
    <property type="match status" value="1"/>
</dbReference>
<accession>A0A6A6QFJ1</accession>
<keyword evidence="1" id="KW-0479">Metal-binding</keyword>
<evidence type="ECO:0000313" key="9">
    <source>
        <dbReference type="EMBL" id="KAF2490806.1"/>
    </source>
</evidence>
<dbReference type="Proteomes" id="UP000799750">
    <property type="component" value="Unassembled WGS sequence"/>
</dbReference>
<dbReference type="SMART" id="SM00906">
    <property type="entry name" value="Fungal_trans"/>
    <property type="match status" value="1"/>
</dbReference>
<dbReference type="EMBL" id="MU004196">
    <property type="protein sequence ID" value="KAF2490806.1"/>
    <property type="molecule type" value="Genomic_DNA"/>
</dbReference>
<evidence type="ECO:0000259" key="8">
    <source>
        <dbReference type="PROSITE" id="PS50048"/>
    </source>
</evidence>
<dbReference type="Gene3D" id="4.10.240.10">
    <property type="entry name" value="Zn(2)-C6 fungal-type DNA-binding domain"/>
    <property type="match status" value="1"/>
</dbReference>
<sequence length="774" mass="85756">MDDPTSRKRPRPVVSCLRCREKKLKCDRIAPCDNCVKAQCSNDCTFKQFPPVKPKPDAVQANPQRPASSLPAGGSVSVDDLHQRVAKLEALISLRPASMQSTTESSPAATNITSQPSAASPRLDLGTLVVKGSRSRYHGQNDRVTLLNQFAEVKDFINGISKDQHVTALVKQVQFLQRKAQPKITSPNAESDPEFSLALLKLREFLPPKSTCDRLVDIYCSYFERTMRILHIPTFLRQYHQIWSNTDPELCRSSYTLPQVTAVLAMGYAMDDQTPPNEDSSHGSYLKHAAVDLTQAWIDDLGRKHRTELPTIQVEVLLLLARSLRQLPPEKLWSSTGALVRSAMVIGLHMDPSKVRDISPFYAEMRRRLWATVVEMDLQASINAGMPIVAPDVDFTSLVPLNIDDSDFDSTSTELPIGKPLSVMTDTLAQVYLASCLPQRIKLMTLVQSTSKQLALAEVAAHGRKIEDSLSRKPPSLDIRNGGKQAGDVGSLLHQILLDLYLRRPLLCLYRPILLAGRQDLPGFSEIQASCLESSLAILSYQDYYTLQPLGSHDAVALPQQNFFYLCCKNDIAWAALSVCQHLKVLNQAPPTHQPLRVPPTNQANIRSESALVNTVEDTIQCLISRVGQRGSDLKDIVFLSIALQSVRSNAFSGDKKKIMYEGAKKALSDCREKLVHSVVLGDQRLSSASAKRSKTTPQTGISTITPPNTVASASPVRDAQYPAEVPQEPDPFLTGLATDMAAEFDNFQGVMFGFGDDNNYNLDNTWNWDHMWQ</sequence>
<name>A0A6A6QFJ1_9PEZI</name>
<protein>
    <recommendedName>
        <fullName evidence="8">Zn(2)-C6 fungal-type domain-containing protein</fullName>
    </recommendedName>
</protein>
<keyword evidence="5" id="KW-0804">Transcription</keyword>
<proteinExistence type="predicted"/>
<dbReference type="PROSITE" id="PS50048">
    <property type="entry name" value="ZN2_CY6_FUNGAL_2"/>
    <property type="match status" value="1"/>
</dbReference>
<dbReference type="InterPro" id="IPR051430">
    <property type="entry name" value="Fungal_TF_Env_Response"/>
</dbReference>
<dbReference type="GO" id="GO:0005634">
    <property type="term" value="C:nucleus"/>
    <property type="evidence" value="ECO:0007669"/>
    <property type="project" value="TreeGrafter"/>
</dbReference>
<feature type="region of interest" description="Disordered" evidence="7">
    <location>
        <begin position="98"/>
        <end position="119"/>
    </location>
</feature>
<dbReference type="GO" id="GO:0001228">
    <property type="term" value="F:DNA-binding transcription activator activity, RNA polymerase II-specific"/>
    <property type="evidence" value="ECO:0007669"/>
    <property type="project" value="TreeGrafter"/>
</dbReference>
<dbReference type="PROSITE" id="PS00463">
    <property type="entry name" value="ZN2_CY6_FUNGAL_1"/>
    <property type="match status" value="1"/>
</dbReference>
<feature type="region of interest" description="Disordered" evidence="7">
    <location>
        <begin position="687"/>
        <end position="726"/>
    </location>
</feature>
<evidence type="ECO:0000256" key="3">
    <source>
        <dbReference type="ARBA" id="ARBA00023015"/>
    </source>
</evidence>
<organism evidence="9 10">
    <name type="scientific">Lophium mytilinum</name>
    <dbReference type="NCBI Taxonomy" id="390894"/>
    <lineage>
        <taxon>Eukaryota</taxon>
        <taxon>Fungi</taxon>
        <taxon>Dikarya</taxon>
        <taxon>Ascomycota</taxon>
        <taxon>Pezizomycotina</taxon>
        <taxon>Dothideomycetes</taxon>
        <taxon>Pleosporomycetidae</taxon>
        <taxon>Mytilinidiales</taxon>
        <taxon>Mytilinidiaceae</taxon>
        <taxon>Lophium</taxon>
    </lineage>
</organism>
<evidence type="ECO:0000256" key="6">
    <source>
        <dbReference type="ARBA" id="ARBA00023242"/>
    </source>
</evidence>
<dbReference type="InterPro" id="IPR036864">
    <property type="entry name" value="Zn2-C6_fun-type_DNA-bd_sf"/>
</dbReference>
<dbReference type="OrthoDB" id="5414787at2759"/>
<dbReference type="InterPro" id="IPR001138">
    <property type="entry name" value="Zn2Cys6_DnaBD"/>
</dbReference>
<dbReference type="CDD" id="cd12148">
    <property type="entry name" value="fungal_TF_MHR"/>
    <property type="match status" value="1"/>
</dbReference>
<dbReference type="InterPro" id="IPR007219">
    <property type="entry name" value="XnlR_reg_dom"/>
</dbReference>